<evidence type="ECO:0000313" key="1">
    <source>
        <dbReference type="EMBL" id="CAF4590740.1"/>
    </source>
</evidence>
<organism evidence="1 2">
    <name type="scientific">Didymodactylos carnosus</name>
    <dbReference type="NCBI Taxonomy" id="1234261"/>
    <lineage>
        <taxon>Eukaryota</taxon>
        <taxon>Metazoa</taxon>
        <taxon>Spiralia</taxon>
        <taxon>Gnathifera</taxon>
        <taxon>Rotifera</taxon>
        <taxon>Eurotatoria</taxon>
        <taxon>Bdelloidea</taxon>
        <taxon>Philodinida</taxon>
        <taxon>Philodinidae</taxon>
        <taxon>Didymodactylos</taxon>
    </lineage>
</organism>
<gene>
    <name evidence="1" type="ORF">SRO942_LOCUS48481</name>
</gene>
<feature type="non-terminal residue" evidence="1">
    <location>
        <position position="58"/>
    </location>
</feature>
<proteinExistence type="predicted"/>
<name>A0A8S2YZL2_9BILA</name>
<feature type="non-terminal residue" evidence="1">
    <location>
        <position position="1"/>
    </location>
</feature>
<dbReference type="Proteomes" id="UP000681722">
    <property type="component" value="Unassembled WGS sequence"/>
</dbReference>
<dbReference type="AlphaFoldDB" id="A0A8S2YZL2"/>
<sequence length="58" mass="6709">LNSLYQSNPIVLLALNLQTKIYKSANNLIHATDLKFNICRNRGYIYYIDTKETHSLPP</sequence>
<comment type="caution">
    <text evidence="1">The sequence shown here is derived from an EMBL/GenBank/DDBJ whole genome shotgun (WGS) entry which is preliminary data.</text>
</comment>
<accession>A0A8S2YZL2</accession>
<reference evidence="1" key="1">
    <citation type="submission" date="2021-02" db="EMBL/GenBank/DDBJ databases">
        <authorList>
            <person name="Nowell W R."/>
        </authorList>
    </citation>
    <scope>NUCLEOTIDE SEQUENCE</scope>
</reference>
<protein>
    <submittedName>
        <fullName evidence="1">Uncharacterized protein</fullName>
    </submittedName>
</protein>
<evidence type="ECO:0000313" key="2">
    <source>
        <dbReference type="Proteomes" id="UP000681722"/>
    </source>
</evidence>
<dbReference type="EMBL" id="CAJOBC010124996">
    <property type="protein sequence ID" value="CAF4590740.1"/>
    <property type="molecule type" value="Genomic_DNA"/>
</dbReference>